<dbReference type="EMBL" id="VDFY01000197">
    <property type="protein sequence ID" value="TNH25574.1"/>
    <property type="molecule type" value="Genomic_DNA"/>
</dbReference>
<gene>
    <name evidence="8" type="ORF">FHG89_22685</name>
</gene>
<dbReference type="PROSITE" id="PS51755">
    <property type="entry name" value="OMPR_PHOB"/>
    <property type="match status" value="1"/>
</dbReference>
<dbReference type="InterPro" id="IPR011990">
    <property type="entry name" value="TPR-like_helical_dom_sf"/>
</dbReference>
<dbReference type="GO" id="GO:0000160">
    <property type="term" value="P:phosphorelay signal transduction system"/>
    <property type="evidence" value="ECO:0007669"/>
    <property type="project" value="InterPro"/>
</dbReference>
<evidence type="ECO:0000256" key="5">
    <source>
        <dbReference type="PROSITE-ProRule" id="PRU01091"/>
    </source>
</evidence>
<dbReference type="SUPFAM" id="SSF52540">
    <property type="entry name" value="P-loop containing nucleoside triphosphate hydrolases"/>
    <property type="match status" value="1"/>
</dbReference>
<dbReference type="InterPro" id="IPR005158">
    <property type="entry name" value="BTAD"/>
</dbReference>
<dbReference type="Gene3D" id="3.40.50.300">
    <property type="entry name" value="P-loop containing nucleotide triphosphate hydrolases"/>
    <property type="match status" value="1"/>
</dbReference>
<reference evidence="8 9" key="1">
    <citation type="submission" date="2019-06" db="EMBL/GenBank/DDBJ databases">
        <title>Micromonospora ordensis sp. nov., isolated from deep marine sediment.</title>
        <authorList>
            <person name="Veyisoglu A."/>
            <person name="Carro L."/>
            <person name="Klenk H.-P."/>
            <person name="Sahin N."/>
        </authorList>
    </citation>
    <scope>NUCLEOTIDE SEQUENCE [LARGE SCALE GENOMIC DNA]</scope>
    <source>
        <strain evidence="8 9">S2509</strain>
    </source>
</reference>
<evidence type="ECO:0000313" key="9">
    <source>
        <dbReference type="Proteomes" id="UP000306145"/>
    </source>
</evidence>
<feature type="region of interest" description="Disordered" evidence="6">
    <location>
        <begin position="280"/>
        <end position="299"/>
    </location>
</feature>
<dbReference type="InterPro" id="IPR036388">
    <property type="entry name" value="WH-like_DNA-bd_sf"/>
</dbReference>
<dbReference type="AlphaFoldDB" id="A0A5C4QG78"/>
<dbReference type="Pfam" id="PF13424">
    <property type="entry name" value="TPR_12"/>
    <property type="match status" value="2"/>
</dbReference>
<dbReference type="Gene3D" id="1.10.10.10">
    <property type="entry name" value="Winged helix-like DNA-binding domain superfamily/Winged helix DNA-binding domain"/>
    <property type="match status" value="2"/>
</dbReference>
<keyword evidence="2" id="KW-0805">Transcription regulation</keyword>
<dbReference type="InterPro" id="IPR041664">
    <property type="entry name" value="AAA_16"/>
</dbReference>
<protein>
    <submittedName>
        <fullName evidence="8">Tetratricopeptide repeat protein</fullName>
    </submittedName>
</protein>
<dbReference type="SMART" id="SM01043">
    <property type="entry name" value="BTAD"/>
    <property type="match status" value="1"/>
</dbReference>
<dbReference type="PANTHER" id="PTHR35807">
    <property type="entry name" value="TRANSCRIPTIONAL REGULATOR REDD-RELATED"/>
    <property type="match status" value="1"/>
</dbReference>
<comment type="similarity">
    <text evidence="1">Belongs to the AfsR/DnrI/RedD regulatory family.</text>
</comment>
<dbReference type="SUPFAM" id="SSF46785">
    <property type="entry name" value="Winged helix' DNA-binding domain"/>
    <property type="match status" value="1"/>
</dbReference>
<proteinExistence type="inferred from homology"/>
<evidence type="ECO:0000256" key="2">
    <source>
        <dbReference type="ARBA" id="ARBA00023015"/>
    </source>
</evidence>
<dbReference type="Proteomes" id="UP000306145">
    <property type="component" value="Unassembled WGS sequence"/>
</dbReference>
<dbReference type="Pfam" id="PF13191">
    <property type="entry name" value="AAA_16"/>
    <property type="match status" value="1"/>
</dbReference>
<organism evidence="8 9">
    <name type="scientific">Micromonospora orduensis</name>
    <dbReference type="NCBI Taxonomy" id="1420891"/>
    <lineage>
        <taxon>Bacteria</taxon>
        <taxon>Bacillati</taxon>
        <taxon>Actinomycetota</taxon>
        <taxon>Actinomycetes</taxon>
        <taxon>Micromonosporales</taxon>
        <taxon>Micromonosporaceae</taxon>
        <taxon>Micromonospora</taxon>
    </lineage>
</organism>
<keyword evidence="9" id="KW-1185">Reference proteome</keyword>
<dbReference type="PRINTS" id="PR00364">
    <property type="entry name" value="DISEASERSIST"/>
</dbReference>
<dbReference type="InterPro" id="IPR019734">
    <property type="entry name" value="TPR_rpt"/>
</dbReference>
<dbReference type="InterPro" id="IPR001867">
    <property type="entry name" value="OmpR/PhoB-type_DNA-bd"/>
</dbReference>
<dbReference type="SMART" id="SM00028">
    <property type="entry name" value="TPR"/>
    <property type="match status" value="7"/>
</dbReference>
<evidence type="ECO:0000256" key="3">
    <source>
        <dbReference type="ARBA" id="ARBA00023125"/>
    </source>
</evidence>
<feature type="DNA-binding region" description="OmpR/PhoB-type" evidence="5">
    <location>
        <begin position="23"/>
        <end position="124"/>
    </location>
</feature>
<name>A0A5C4QG78_9ACTN</name>
<dbReference type="Pfam" id="PF00486">
    <property type="entry name" value="Trans_reg_C"/>
    <property type="match status" value="1"/>
</dbReference>
<sequence length="1051" mass="116144">MERLTVHSQNLLVVMVGRMRSPSRLGSRGMVEIQVLGGLSLLVSGERQGLGTPKQRMVLAMFALHPGRLVTLDELIDELWCDNPPRSALPNIRTYAASLRRTLDATDGGRGVLVRQAGGYRLELPAEKIDSFRFVADHQHSRTLVAAGEMDRAEVLLERAMSEWRGAPLAGMTLGPVLATQRLAIEEERALAVELLVDLQLQSGRAQRGVPLLRRLIAENPLRESARLLLMRALQQNGDTAGLVDAYHEIRRLLHDQLGVEPGAEIHALYEAELGRVRRPTGTGVPSHDDARSPFEPGAGSWVEGTTADWLPRTVVEFVGREECVSRLLGRVRRVEDRASAVLVVDGMAGSGKTTLVLHVARKLAPKYRDAQLFIDLRGQGDEEPIEPFTALFTLLRQLGVPGGRIPAELDHRVELWRRELVARRAVVVLDNAADSTQILPLLPTAPGAVLLVTSRRRLTDLDVGPPESLPLMTLAEGLALLSQSGGVERIASEPEAAAEVVRRCGYLPLAIRLAGSRLAHRPTRRVTELATLLAAEPPSVNQLHVGDRTLARAFAASYDPIPEPAKRAFRLLSIHAGQYSAEMVAALLDLPRTSAVRLLDDLVDRHLVEETEGGRYRLHNLLRQYSRSQLLAADGSEATRMAVRRFLDFALHASLEAAMELHRAVDVRGEVDPGLPSRPDLTGPDAIGGVEWLERERVNLAMLVGLGATHGLHHHVWKLSRVLWRFFYVRGYFDDILYTHGLGLASAKILRHQRAIGAMHNYLASALVKTGSHRLASTHLHAAIALFQETDDWRQLAKLRSNLSVVNWLSGNLEEAVALGRQSLAERRLYDNRVPLALPNLGLALASLGRWDEAMKVHRQHLFQARLKQDYYHLANALSHLAAVRVRIGQFRRAVILLGSSLALFRRTGHRYGEAEARNTLGVAYRGLEQLDLARRQHETAFELANDSGERHAQCAALNDLGMTLLAMGDLAAGSDVLRQGLQLAGRISNPYEQGRALAGLAEHFARTDRAEARRHWERALAIFRRMGVPERFEVERRLAELGATAVNAN</sequence>
<evidence type="ECO:0000256" key="6">
    <source>
        <dbReference type="SAM" id="MobiDB-lite"/>
    </source>
</evidence>
<dbReference type="SMART" id="SM00862">
    <property type="entry name" value="Trans_reg_C"/>
    <property type="match status" value="1"/>
</dbReference>
<dbReference type="Gene3D" id="1.25.40.10">
    <property type="entry name" value="Tetratricopeptide repeat domain"/>
    <property type="match status" value="3"/>
</dbReference>
<feature type="domain" description="OmpR/PhoB-type" evidence="7">
    <location>
        <begin position="23"/>
        <end position="124"/>
    </location>
</feature>
<dbReference type="PANTHER" id="PTHR35807:SF1">
    <property type="entry name" value="TRANSCRIPTIONAL REGULATOR REDD"/>
    <property type="match status" value="1"/>
</dbReference>
<accession>A0A5C4QG78</accession>
<dbReference type="CDD" id="cd15831">
    <property type="entry name" value="BTAD"/>
    <property type="match status" value="1"/>
</dbReference>
<dbReference type="Pfam" id="PF03704">
    <property type="entry name" value="BTAD"/>
    <property type="match status" value="1"/>
</dbReference>
<dbReference type="InterPro" id="IPR051677">
    <property type="entry name" value="AfsR-DnrI-RedD_regulator"/>
</dbReference>
<dbReference type="GO" id="GO:0006355">
    <property type="term" value="P:regulation of DNA-templated transcription"/>
    <property type="evidence" value="ECO:0007669"/>
    <property type="project" value="InterPro"/>
</dbReference>
<evidence type="ECO:0000259" key="7">
    <source>
        <dbReference type="PROSITE" id="PS51755"/>
    </source>
</evidence>
<evidence type="ECO:0000256" key="4">
    <source>
        <dbReference type="ARBA" id="ARBA00023163"/>
    </source>
</evidence>
<evidence type="ECO:0000256" key="1">
    <source>
        <dbReference type="ARBA" id="ARBA00005820"/>
    </source>
</evidence>
<dbReference type="InterPro" id="IPR016032">
    <property type="entry name" value="Sig_transdc_resp-reg_C-effctor"/>
</dbReference>
<dbReference type="SUPFAM" id="SSF48452">
    <property type="entry name" value="TPR-like"/>
    <property type="match status" value="3"/>
</dbReference>
<dbReference type="SUPFAM" id="SSF46894">
    <property type="entry name" value="C-terminal effector domain of the bipartite response regulators"/>
    <property type="match status" value="1"/>
</dbReference>
<dbReference type="InterPro" id="IPR036390">
    <property type="entry name" value="WH_DNA-bd_sf"/>
</dbReference>
<dbReference type="InterPro" id="IPR027417">
    <property type="entry name" value="P-loop_NTPase"/>
</dbReference>
<keyword evidence="3 5" id="KW-0238">DNA-binding</keyword>
<comment type="caution">
    <text evidence="8">The sequence shown here is derived from an EMBL/GenBank/DDBJ whole genome shotgun (WGS) entry which is preliminary data.</text>
</comment>
<keyword evidence="4" id="KW-0804">Transcription</keyword>
<evidence type="ECO:0000313" key="8">
    <source>
        <dbReference type="EMBL" id="TNH25574.1"/>
    </source>
</evidence>
<dbReference type="GO" id="GO:0003677">
    <property type="term" value="F:DNA binding"/>
    <property type="evidence" value="ECO:0007669"/>
    <property type="project" value="UniProtKB-UniRule"/>
</dbReference>